<feature type="transmembrane region" description="Helical" evidence="1">
    <location>
        <begin position="265"/>
        <end position="282"/>
    </location>
</feature>
<keyword evidence="3" id="KW-1185">Reference proteome</keyword>
<feature type="transmembrane region" description="Helical" evidence="1">
    <location>
        <begin position="80"/>
        <end position="102"/>
    </location>
</feature>
<dbReference type="Proteomes" id="UP000253941">
    <property type="component" value="Unassembled WGS sequence"/>
</dbReference>
<reference evidence="2 3" key="1">
    <citation type="submission" date="2018-07" db="EMBL/GenBank/DDBJ databases">
        <title>Venubactetium sediminum gen. nov., sp. nov., isolated from a marine solar saltern.</title>
        <authorList>
            <person name="Wang S."/>
        </authorList>
    </citation>
    <scope>NUCLEOTIDE SEQUENCE [LARGE SCALE GENOMIC DNA]</scope>
    <source>
        <strain evidence="2 3">WD2A32</strain>
    </source>
</reference>
<dbReference type="EMBL" id="QPMH01000004">
    <property type="protein sequence ID" value="RDD62672.1"/>
    <property type="molecule type" value="Genomic_DNA"/>
</dbReference>
<feature type="transmembrane region" description="Helical" evidence="1">
    <location>
        <begin position="108"/>
        <end position="125"/>
    </location>
</feature>
<evidence type="ECO:0000256" key="1">
    <source>
        <dbReference type="SAM" id="Phobius"/>
    </source>
</evidence>
<comment type="caution">
    <text evidence="2">The sequence shown here is derived from an EMBL/GenBank/DDBJ whole genome shotgun (WGS) entry which is preliminary data.</text>
</comment>
<sequence>MTPGVALRLGRVSNLPTVWSNVLAALALAGAPLYQASTLALLVAMSLFYVGGMYLNDAFDAPRDARERAERPIPMGQVSRGTVFAVGFGGLALGVGILAAIGMEAPESAAAGLALAAAIVVYDVWHKDNPISPVLMGLNRLLVYVAAAVVAVGAVSTQVVGAGALLLCYVIGLTYAAKQEHLARIDGLWPLAFLVAPFVVAAAYLPSAPAAAGLVALAFVAWTVRAVGFLVRPAPQVGRAVVSLIAGISLFDATVLAILGDLAAAALAVAAFGLTLVLQRYVPGT</sequence>
<feature type="transmembrane region" description="Helical" evidence="1">
    <location>
        <begin position="137"/>
        <end position="154"/>
    </location>
</feature>
<dbReference type="AlphaFoldDB" id="A0A369TCY0"/>
<evidence type="ECO:0008006" key="4">
    <source>
        <dbReference type="Google" id="ProtNLM"/>
    </source>
</evidence>
<keyword evidence="1" id="KW-1133">Transmembrane helix</keyword>
<accession>A0A369TCY0</accession>
<feature type="transmembrane region" description="Helical" evidence="1">
    <location>
        <begin position="188"/>
        <end position="205"/>
    </location>
</feature>
<proteinExistence type="predicted"/>
<feature type="transmembrane region" description="Helical" evidence="1">
    <location>
        <begin position="240"/>
        <end position="259"/>
    </location>
</feature>
<name>A0A369TCY0_9PROT</name>
<gene>
    <name evidence="2" type="ORF">DRB17_05785</name>
</gene>
<keyword evidence="1" id="KW-0812">Transmembrane</keyword>
<protein>
    <recommendedName>
        <fullName evidence="4">Prenyltransferase</fullName>
    </recommendedName>
</protein>
<feature type="transmembrane region" description="Helical" evidence="1">
    <location>
        <begin position="211"/>
        <end position="231"/>
    </location>
</feature>
<organism evidence="2 3">
    <name type="scientific">Ferruginivarius sediminum</name>
    <dbReference type="NCBI Taxonomy" id="2661937"/>
    <lineage>
        <taxon>Bacteria</taxon>
        <taxon>Pseudomonadati</taxon>
        <taxon>Pseudomonadota</taxon>
        <taxon>Alphaproteobacteria</taxon>
        <taxon>Rhodospirillales</taxon>
        <taxon>Rhodospirillaceae</taxon>
        <taxon>Ferruginivarius</taxon>
    </lineage>
</organism>
<dbReference type="Gene3D" id="1.10.357.140">
    <property type="entry name" value="UbiA prenyltransferase"/>
    <property type="match status" value="1"/>
</dbReference>
<feature type="transmembrane region" description="Helical" evidence="1">
    <location>
        <begin position="39"/>
        <end position="59"/>
    </location>
</feature>
<dbReference type="InterPro" id="IPR044878">
    <property type="entry name" value="UbiA_sf"/>
</dbReference>
<dbReference type="CDD" id="cd13964">
    <property type="entry name" value="PT_UbiA_1"/>
    <property type="match status" value="1"/>
</dbReference>
<keyword evidence="1" id="KW-0472">Membrane</keyword>
<evidence type="ECO:0000313" key="3">
    <source>
        <dbReference type="Proteomes" id="UP000253941"/>
    </source>
</evidence>
<feature type="transmembrane region" description="Helical" evidence="1">
    <location>
        <begin position="12"/>
        <end position="33"/>
    </location>
</feature>
<evidence type="ECO:0000313" key="2">
    <source>
        <dbReference type="EMBL" id="RDD62672.1"/>
    </source>
</evidence>